<name>A0A2N9FM32_FAGSY</name>
<protein>
    <recommendedName>
        <fullName evidence="11">Bifunctional inhibitor/plant lipid transfer protein/seed storage helical domain-containing protein</fullName>
    </recommendedName>
</protein>
<evidence type="ECO:0000256" key="8">
    <source>
        <dbReference type="ARBA" id="ARBA00023288"/>
    </source>
</evidence>
<evidence type="ECO:0000256" key="6">
    <source>
        <dbReference type="ARBA" id="ARBA00023157"/>
    </source>
</evidence>
<keyword evidence="5 10" id="KW-0732">Signal</keyword>
<evidence type="ECO:0000256" key="4">
    <source>
        <dbReference type="ARBA" id="ARBA00022622"/>
    </source>
</evidence>
<dbReference type="FunFam" id="1.10.110.10:FF:000001">
    <property type="entry name" value="Bifunctional inhibitor/lipid-transfer protein/seed storage 2S albumin superfamily protein"/>
    <property type="match status" value="1"/>
</dbReference>
<proteinExistence type="inferred from homology"/>
<keyword evidence="4" id="KW-0336">GPI-anchor</keyword>
<evidence type="ECO:0000256" key="5">
    <source>
        <dbReference type="ARBA" id="ARBA00022729"/>
    </source>
</evidence>
<dbReference type="GO" id="GO:0098552">
    <property type="term" value="C:side of membrane"/>
    <property type="evidence" value="ECO:0007669"/>
    <property type="project" value="UniProtKB-KW"/>
</dbReference>
<dbReference type="SMART" id="SM00499">
    <property type="entry name" value="AAI"/>
    <property type="match status" value="1"/>
</dbReference>
<dbReference type="Pfam" id="PF14368">
    <property type="entry name" value="LTP_2"/>
    <property type="match status" value="1"/>
</dbReference>
<evidence type="ECO:0000256" key="2">
    <source>
        <dbReference type="ARBA" id="ARBA00009748"/>
    </source>
</evidence>
<feature type="signal peptide" evidence="10">
    <location>
        <begin position="1"/>
        <end position="27"/>
    </location>
</feature>
<dbReference type="AlphaFoldDB" id="A0A2N9FM32"/>
<evidence type="ECO:0000256" key="9">
    <source>
        <dbReference type="SAM" id="MobiDB-lite"/>
    </source>
</evidence>
<sequence length="184" mass="18452">MAMDTAKLVAIVAASIILFSTFYSVSAQAEAPTASSPAGDVCVNSLLNMSDCLSYVMAGSNDTKPVKECCPELAGLLDSNPICLCELLGSNVTESYGIKIDLKRALKLPSVCGLQTPPLSTCAAVGYPVPGPVGAPTASESSIAPGAQSPGAATPLPGNDGNGVLGSTLAFTIGLGIAFLPTLF</sequence>
<evidence type="ECO:0000256" key="7">
    <source>
        <dbReference type="ARBA" id="ARBA00023180"/>
    </source>
</evidence>
<evidence type="ECO:0000259" key="11">
    <source>
        <dbReference type="SMART" id="SM00499"/>
    </source>
</evidence>
<dbReference type="Gene3D" id="1.10.110.10">
    <property type="entry name" value="Plant lipid-transfer and hydrophobic proteins"/>
    <property type="match status" value="1"/>
</dbReference>
<keyword evidence="7" id="KW-0325">Glycoprotein</keyword>
<dbReference type="CDD" id="cd00010">
    <property type="entry name" value="AAI_LTSS"/>
    <property type="match status" value="1"/>
</dbReference>
<dbReference type="InterPro" id="IPR036312">
    <property type="entry name" value="Bifun_inhib/LTP/seed_sf"/>
</dbReference>
<feature type="region of interest" description="Disordered" evidence="9">
    <location>
        <begin position="136"/>
        <end position="158"/>
    </location>
</feature>
<keyword evidence="3" id="KW-1003">Cell membrane</keyword>
<evidence type="ECO:0000313" key="12">
    <source>
        <dbReference type="EMBL" id="SPC88223.1"/>
    </source>
</evidence>
<dbReference type="PANTHER" id="PTHR33044">
    <property type="entry name" value="BIFUNCTIONAL INHIBITOR/LIPID-TRANSFER PROTEIN/SEED STORAGE 2S ALBUMIN SUPERFAMILY PROTEIN-RELATED"/>
    <property type="match status" value="1"/>
</dbReference>
<organism evidence="12">
    <name type="scientific">Fagus sylvatica</name>
    <name type="common">Beechnut</name>
    <dbReference type="NCBI Taxonomy" id="28930"/>
    <lineage>
        <taxon>Eukaryota</taxon>
        <taxon>Viridiplantae</taxon>
        <taxon>Streptophyta</taxon>
        <taxon>Embryophyta</taxon>
        <taxon>Tracheophyta</taxon>
        <taxon>Spermatophyta</taxon>
        <taxon>Magnoliopsida</taxon>
        <taxon>eudicotyledons</taxon>
        <taxon>Gunneridae</taxon>
        <taxon>Pentapetalae</taxon>
        <taxon>rosids</taxon>
        <taxon>fabids</taxon>
        <taxon>Fagales</taxon>
        <taxon>Fagaceae</taxon>
        <taxon>Fagus</taxon>
    </lineage>
</organism>
<comment type="subcellular location">
    <subcellularLocation>
        <location evidence="1">Cell membrane</location>
        <topology evidence="1">Lipid-anchor</topology>
        <topology evidence="1">GPI-anchor</topology>
    </subcellularLocation>
</comment>
<evidence type="ECO:0000256" key="3">
    <source>
        <dbReference type="ARBA" id="ARBA00022475"/>
    </source>
</evidence>
<dbReference type="EMBL" id="OIVN01000979">
    <property type="protein sequence ID" value="SPC88223.1"/>
    <property type="molecule type" value="Genomic_DNA"/>
</dbReference>
<dbReference type="SUPFAM" id="SSF47699">
    <property type="entry name" value="Bifunctional inhibitor/lipid-transfer protein/seed storage 2S albumin"/>
    <property type="match status" value="1"/>
</dbReference>
<feature type="chain" id="PRO_5015003135" description="Bifunctional inhibitor/plant lipid transfer protein/seed storage helical domain-containing protein" evidence="10">
    <location>
        <begin position="28"/>
        <end position="184"/>
    </location>
</feature>
<dbReference type="GO" id="GO:0005886">
    <property type="term" value="C:plasma membrane"/>
    <property type="evidence" value="ECO:0007669"/>
    <property type="project" value="UniProtKB-SubCell"/>
</dbReference>
<gene>
    <name evidence="12" type="ORF">FSB_LOCUS16105</name>
</gene>
<comment type="similarity">
    <text evidence="2">Belongs to the plant LTP family.</text>
</comment>
<dbReference type="InterPro" id="IPR043325">
    <property type="entry name" value="LTSS"/>
</dbReference>
<keyword evidence="6" id="KW-1015">Disulfide bond</keyword>
<accession>A0A2N9FM32</accession>
<keyword evidence="4" id="KW-0472">Membrane</keyword>
<feature type="domain" description="Bifunctional inhibitor/plant lipid transfer protein/seed storage helical" evidence="11">
    <location>
        <begin position="42"/>
        <end position="122"/>
    </location>
</feature>
<dbReference type="InterPro" id="IPR016140">
    <property type="entry name" value="Bifunc_inhib/LTP/seed_store"/>
</dbReference>
<reference evidence="12" key="1">
    <citation type="submission" date="2018-02" db="EMBL/GenBank/DDBJ databases">
        <authorList>
            <person name="Cohen D.B."/>
            <person name="Kent A.D."/>
        </authorList>
    </citation>
    <scope>NUCLEOTIDE SEQUENCE</scope>
</reference>
<keyword evidence="8" id="KW-0449">Lipoprotein</keyword>
<evidence type="ECO:0000256" key="1">
    <source>
        <dbReference type="ARBA" id="ARBA00004609"/>
    </source>
</evidence>
<evidence type="ECO:0000256" key="10">
    <source>
        <dbReference type="SAM" id="SignalP"/>
    </source>
</evidence>